<organism evidence="2 3">
    <name type="scientific">Pirellula staleyi (strain ATCC 27377 / DSM 6068 / ICPB 4128)</name>
    <name type="common">Pirella staleyi</name>
    <dbReference type="NCBI Taxonomy" id="530564"/>
    <lineage>
        <taxon>Bacteria</taxon>
        <taxon>Pseudomonadati</taxon>
        <taxon>Planctomycetota</taxon>
        <taxon>Planctomycetia</taxon>
        <taxon>Pirellulales</taxon>
        <taxon>Pirellulaceae</taxon>
        <taxon>Pirellula</taxon>
    </lineage>
</organism>
<feature type="compositionally biased region" description="Low complexity" evidence="1">
    <location>
        <begin position="97"/>
        <end position="113"/>
    </location>
</feature>
<dbReference type="KEGG" id="psl:Psta_1392"/>
<gene>
    <name evidence="2" type="ordered locus">Psta_1392</name>
</gene>
<dbReference type="Proteomes" id="UP000001887">
    <property type="component" value="Chromosome"/>
</dbReference>
<evidence type="ECO:0000313" key="2">
    <source>
        <dbReference type="EMBL" id="ADB16068.1"/>
    </source>
</evidence>
<sequence>MPPASSADDIKLQSSFEAVKKRLESPELSSRLTQPLAFWALPSDRRLPIAFLPIPLSQILATPFHQLSATAGIGRKKMESLVILLVRATKDDPNAYPLLSSDPSIPSSATATPEADSSSSFDPTHVSELVWKKWRDTVARHNVGKEKLGRLAPSLRQIPTVIWETPLEFYLDKSLGSMRQLKTHGEKRVRVVLEVFHTVHHILTKVNADSGLSIRVAPRFVSSIENWIMQAKVSDTPISHAALAENLAIPIINQLEIDAGATVSGLVEGRLGVRATLQNVREQSRKMGVTRARVYQLLEECSRVMAVRWPEGRRQLDELAQRMDELYSPADAANLIGNLRELLFPFKYAAVADHLIASPASMPASEKR</sequence>
<proteinExistence type="predicted"/>
<evidence type="ECO:0000256" key="1">
    <source>
        <dbReference type="SAM" id="MobiDB-lite"/>
    </source>
</evidence>
<dbReference type="OrthoDB" id="290212at2"/>
<evidence type="ECO:0000313" key="3">
    <source>
        <dbReference type="Proteomes" id="UP000001887"/>
    </source>
</evidence>
<dbReference type="EMBL" id="CP001848">
    <property type="protein sequence ID" value="ADB16068.1"/>
    <property type="molecule type" value="Genomic_DNA"/>
</dbReference>
<keyword evidence="3" id="KW-1185">Reference proteome</keyword>
<name>D2QWW4_PIRSD</name>
<dbReference type="HOGENOM" id="CLU_751950_0_0_0"/>
<feature type="region of interest" description="Disordered" evidence="1">
    <location>
        <begin position="96"/>
        <end position="122"/>
    </location>
</feature>
<protein>
    <submittedName>
        <fullName evidence="2">Uncharacterized protein</fullName>
    </submittedName>
</protein>
<dbReference type="AlphaFoldDB" id="D2QWW4"/>
<reference evidence="2 3" key="1">
    <citation type="journal article" date="2009" name="Stand. Genomic Sci.">
        <title>Complete genome sequence of Pirellula staleyi type strain (ATCC 27377).</title>
        <authorList>
            <person name="Clum A."/>
            <person name="Tindall B.J."/>
            <person name="Sikorski J."/>
            <person name="Ivanova N."/>
            <person name="Mavrommatis K."/>
            <person name="Lucas S."/>
            <person name="Glavina del Rio T."/>
            <person name="Nolan M."/>
            <person name="Chen F."/>
            <person name="Tice H."/>
            <person name="Pitluck S."/>
            <person name="Cheng J.F."/>
            <person name="Chertkov O."/>
            <person name="Brettin T."/>
            <person name="Han C."/>
            <person name="Detter J.C."/>
            <person name="Kuske C."/>
            <person name="Bruce D."/>
            <person name="Goodwin L."/>
            <person name="Ovchinikova G."/>
            <person name="Pati A."/>
            <person name="Mikhailova N."/>
            <person name="Chen A."/>
            <person name="Palaniappan K."/>
            <person name="Land M."/>
            <person name="Hauser L."/>
            <person name="Chang Y.J."/>
            <person name="Jeffries C.D."/>
            <person name="Chain P."/>
            <person name="Rohde M."/>
            <person name="Goker M."/>
            <person name="Bristow J."/>
            <person name="Eisen J.A."/>
            <person name="Markowitz V."/>
            <person name="Hugenholtz P."/>
            <person name="Kyrpides N.C."/>
            <person name="Klenk H.P."/>
            <person name="Lapidus A."/>
        </authorList>
    </citation>
    <scope>NUCLEOTIDE SEQUENCE [LARGE SCALE GENOMIC DNA]</scope>
    <source>
        <strain evidence="3">ATCC 27377 / DSM 6068 / ICPB 4128</strain>
    </source>
</reference>
<accession>D2QWW4</accession>